<dbReference type="InterPro" id="IPR051545">
    <property type="entry name" value="NAD(P)H_dehydrogenase_qn"/>
</dbReference>
<name>A0A9Q9JF57_RAOOR</name>
<evidence type="ECO:0000313" key="4">
    <source>
        <dbReference type="EMBL" id="UXE37633.1"/>
    </source>
</evidence>
<dbReference type="GO" id="GO:0003955">
    <property type="term" value="F:NAD(P)H dehydrogenase (quinone) activity"/>
    <property type="evidence" value="ECO:0007669"/>
    <property type="project" value="TreeGrafter"/>
</dbReference>
<dbReference type="Gene3D" id="3.40.50.360">
    <property type="match status" value="1"/>
</dbReference>
<dbReference type="InterPro" id="IPR029039">
    <property type="entry name" value="Flavoprotein-like_sf"/>
</dbReference>
<feature type="domain" description="Flavodoxin-like fold" evidence="3">
    <location>
        <begin position="1"/>
        <end position="212"/>
    </location>
</feature>
<dbReference type="EMBL" id="CP104450">
    <property type="protein sequence ID" value="UXE37633.1"/>
    <property type="molecule type" value="Genomic_DNA"/>
</dbReference>
<evidence type="ECO:0000259" key="3">
    <source>
        <dbReference type="Pfam" id="PF02525"/>
    </source>
</evidence>
<accession>A0A9Q9JF57</accession>
<dbReference type="AlphaFoldDB" id="A0A9Q9JF57"/>
<comment type="similarity">
    <text evidence="1">Belongs to the NAD(P)H dehydrogenase (quinone) family.</text>
</comment>
<organism evidence="4 5">
    <name type="scientific">Raoultella ornithinolytica</name>
    <name type="common">Klebsiella ornithinolytica</name>
    <dbReference type="NCBI Taxonomy" id="54291"/>
    <lineage>
        <taxon>Bacteria</taxon>
        <taxon>Pseudomonadati</taxon>
        <taxon>Pseudomonadota</taxon>
        <taxon>Gammaproteobacteria</taxon>
        <taxon>Enterobacterales</taxon>
        <taxon>Enterobacteriaceae</taxon>
        <taxon>Klebsiella/Raoultella group</taxon>
        <taxon>Raoultella</taxon>
    </lineage>
</organism>
<protein>
    <submittedName>
        <fullName evidence="4">NAD(P)H-dependent oxidoreductase</fullName>
    </submittedName>
</protein>
<dbReference type="Proteomes" id="UP001064206">
    <property type="component" value="Chromosome"/>
</dbReference>
<dbReference type="PANTHER" id="PTHR10204">
    <property type="entry name" value="NAD P H OXIDOREDUCTASE-RELATED"/>
    <property type="match status" value="1"/>
</dbReference>
<evidence type="ECO:0000256" key="1">
    <source>
        <dbReference type="ARBA" id="ARBA00006252"/>
    </source>
</evidence>
<reference evidence="4" key="1">
    <citation type="submission" date="2022-09" db="EMBL/GenBank/DDBJ databases">
        <title>Multidrug resistance Raoultella ornithinolytica Strain MQB_Silv_108.</title>
        <authorList>
            <person name="Quintela-Baluja M."/>
        </authorList>
    </citation>
    <scope>NUCLEOTIDE SEQUENCE</scope>
    <source>
        <strain evidence="4">MQB_Silv_108</strain>
    </source>
</reference>
<dbReference type="GO" id="GO:0005829">
    <property type="term" value="C:cytosol"/>
    <property type="evidence" value="ECO:0007669"/>
    <property type="project" value="TreeGrafter"/>
</dbReference>
<dbReference type="InterPro" id="IPR003680">
    <property type="entry name" value="Flavodoxin_fold"/>
</dbReference>
<evidence type="ECO:0000313" key="5">
    <source>
        <dbReference type="Proteomes" id="UP001064206"/>
    </source>
</evidence>
<gene>
    <name evidence="4" type="ORF">N2J37_24490</name>
</gene>
<keyword evidence="2" id="KW-0560">Oxidoreductase</keyword>
<dbReference type="Pfam" id="PF02525">
    <property type="entry name" value="Flavodoxin_2"/>
    <property type="match status" value="1"/>
</dbReference>
<evidence type="ECO:0000256" key="2">
    <source>
        <dbReference type="ARBA" id="ARBA00023002"/>
    </source>
</evidence>
<dbReference type="RefSeq" id="WP_152292992.1">
    <property type="nucleotide sequence ID" value="NZ_CP104450.1"/>
</dbReference>
<proteinExistence type="inferred from homology"/>
<dbReference type="PANTHER" id="PTHR10204:SF34">
    <property type="entry name" value="NAD(P)H DEHYDROGENASE [QUINONE] 1 ISOFORM 1"/>
    <property type="match status" value="1"/>
</dbReference>
<dbReference type="SUPFAM" id="SSF52218">
    <property type="entry name" value="Flavoproteins"/>
    <property type="match status" value="1"/>
</dbReference>
<sequence length="256" mass="29046">MKVLLIYAHPEPRSLNGALKDFAVRHLQNAGHEVQVSDLYAMRWKAGFDADDSSAPPVGEFWRSTLDSKQAFEQGTQSADIVAEQEKLLWADTVIFQFPLWWFSMPAIMKGWIDRVYAYGVGEHSDRHWGDRYGEGTLAGKRAMLVVTTGGWEEHYAPRGINGPINDILFPIQHGMLFYPGFAVLPPLVFYRTEKTDEQRFAQQCRELGQRLDTLASTAPIPFRRQNHGDYLIPSLTLRPDLAPGERGFALHQTTK</sequence>